<dbReference type="GO" id="GO:0003677">
    <property type="term" value="F:DNA binding"/>
    <property type="evidence" value="ECO:0007669"/>
    <property type="project" value="UniProtKB-KW"/>
</dbReference>
<dbReference type="InterPro" id="IPR036388">
    <property type="entry name" value="WH-like_DNA-bd_sf"/>
</dbReference>
<dbReference type="GO" id="GO:0003700">
    <property type="term" value="F:DNA-binding transcription factor activity"/>
    <property type="evidence" value="ECO:0007669"/>
    <property type="project" value="TreeGrafter"/>
</dbReference>
<keyword evidence="3" id="KW-1185">Reference proteome</keyword>
<dbReference type="PANTHER" id="PTHR33221:SF5">
    <property type="entry name" value="HTH-TYPE TRANSCRIPTIONAL REGULATOR ISCR"/>
    <property type="match status" value="1"/>
</dbReference>
<dbReference type="RefSeq" id="WP_008992241.1">
    <property type="nucleotide sequence ID" value="NZ_AMSG01000019.1"/>
</dbReference>
<keyword evidence="1" id="KW-0238">DNA-binding</keyword>
<comment type="caution">
    <text evidence="2">The sequence shown here is derived from an EMBL/GenBank/DDBJ whole genome shotgun (WGS) entry which is preliminary data.</text>
</comment>
<dbReference type="STRING" id="555500.I215_12013"/>
<name>K2PPU3_9FLAO</name>
<dbReference type="PROSITE" id="PS01332">
    <property type="entry name" value="HTH_RRF2_1"/>
    <property type="match status" value="1"/>
</dbReference>
<dbReference type="Proteomes" id="UP000007364">
    <property type="component" value="Unassembled WGS sequence"/>
</dbReference>
<reference evidence="2 3" key="1">
    <citation type="journal article" date="2012" name="J. Bacteriol.">
        <title>Genome Sequence of Galbibacter marinum Type Strain ck-I2-15.</title>
        <authorList>
            <person name="Lai Q."/>
            <person name="Li C."/>
            <person name="Shao Z."/>
        </authorList>
    </citation>
    <scope>NUCLEOTIDE SEQUENCE [LARGE SCALE GENOMIC DNA]</scope>
    <source>
        <strain evidence="3">ck-I2-15</strain>
    </source>
</reference>
<dbReference type="Gene3D" id="1.10.10.10">
    <property type="entry name" value="Winged helix-like DNA-binding domain superfamily/Winged helix DNA-binding domain"/>
    <property type="match status" value="1"/>
</dbReference>
<dbReference type="OrthoDB" id="9802344at2"/>
<dbReference type="PANTHER" id="PTHR33221">
    <property type="entry name" value="WINGED HELIX-TURN-HELIX TRANSCRIPTIONAL REGULATOR, RRF2 FAMILY"/>
    <property type="match status" value="1"/>
</dbReference>
<evidence type="ECO:0000313" key="2">
    <source>
        <dbReference type="EMBL" id="EKF54575.1"/>
    </source>
</evidence>
<dbReference type="eggNOG" id="COG1959">
    <property type="taxonomic scope" value="Bacteria"/>
</dbReference>
<evidence type="ECO:0000313" key="3">
    <source>
        <dbReference type="Proteomes" id="UP000007364"/>
    </source>
</evidence>
<dbReference type="SUPFAM" id="SSF46785">
    <property type="entry name" value="Winged helix' DNA-binding domain"/>
    <property type="match status" value="1"/>
</dbReference>
<dbReference type="GO" id="GO:0005829">
    <property type="term" value="C:cytosol"/>
    <property type="evidence" value="ECO:0007669"/>
    <property type="project" value="TreeGrafter"/>
</dbReference>
<dbReference type="EMBL" id="AMSG01000019">
    <property type="protein sequence ID" value="EKF54575.1"/>
    <property type="molecule type" value="Genomic_DNA"/>
</dbReference>
<dbReference type="InterPro" id="IPR030489">
    <property type="entry name" value="TR_Rrf2-type_CS"/>
</dbReference>
<evidence type="ECO:0000256" key="1">
    <source>
        <dbReference type="ARBA" id="ARBA00023125"/>
    </source>
</evidence>
<accession>K2PPU3</accession>
<organism evidence="2 3">
    <name type="scientific">Galbibacter marinus</name>
    <dbReference type="NCBI Taxonomy" id="555500"/>
    <lineage>
        <taxon>Bacteria</taxon>
        <taxon>Pseudomonadati</taxon>
        <taxon>Bacteroidota</taxon>
        <taxon>Flavobacteriia</taxon>
        <taxon>Flavobacteriales</taxon>
        <taxon>Flavobacteriaceae</taxon>
        <taxon>Galbibacter</taxon>
    </lineage>
</organism>
<sequence length="133" mass="15440">MLSRKAKYAIKALLYIYDHHDQVPISVKEISEAKKIPYKFLESIMNILKQNRIIKSHRGPKGGYSFVMDPKDITVVTIVRMMDGPIALTTCTSENFYEKCEECIDEDTCRVRKIFLDLRAQMIPVLERSIIEL</sequence>
<dbReference type="Pfam" id="PF02082">
    <property type="entry name" value="Rrf2"/>
    <property type="match status" value="1"/>
</dbReference>
<protein>
    <submittedName>
        <fullName evidence="2">BadM/Rrf2 family transcriptional regulator</fullName>
    </submittedName>
</protein>
<dbReference type="NCBIfam" id="TIGR00738">
    <property type="entry name" value="rrf2_super"/>
    <property type="match status" value="1"/>
</dbReference>
<proteinExistence type="predicted"/>
<dbReference type="PROSITE" id="PS51197">
    <property type="entry name" value="HTH_RRF2_2"/>
    <property type="match status" value="1"/>
</dbReference>
<gene>
    <name evidence="2" type="ORF">I215_12013</name>
</gene>
<dbReference type="InterPro" id="IPR000944">
    <property type="entry name" value="Tscrpt_reg_Rrf2"/>
</dbReference>
<dbReference type="AlphaFoldDB" id="K2PPU3"/>
<dbReference type="InterPro" id="IPR036390">
    <property type="entry name" value="WH_DNA-bd_sf"/>
</dbReference>